<sequence length="313" mass="34244" precursor="true">MAMKPLLAAPLLALLALPSLPAPVAAKTAVQSRDGMMAACADTARRYYRQDRARTQMHYDHRDRDGLHHVKGRIFLATRTEEFACAFEPSGARMTSFFTDGKPRPGALPGQGKRPAAQAPEFHVGETVEIRGAPRNDMLPLHDRPSSRGRVLGGLSDGDRVRILRCNRESGTPWCQVRVGNAQRGDGWVEARYLSRPGHGATAPSQRPQAGATHSERVTFEPGASSTVLENRLAAGAAIRFLVSARKGQQLDLRLEGKGLGYRVIGPGQTPPKRLSPSSEAYHGRLARSGDQVIEVVNPGRERRKFRLVLRIE</sequence>
<dbReference type="Gene3D" id="2.60.120.380">
    <property type="match status" value="1"/>
</dbReference>
<dbReference type="Gene3D" id="2.30.30.40">
    <property type="entry name" value="SH3 Domains"/>
    <property type="match status" value="1"/>
</dbReference>
<dbReference type="Pfam" id="PF08239">
    <property type="entry name" value="SH3_3"/>
    <property type="match status" value="1"/>
</dbReference>
<feature type="chain" id="PRO_5013228064" evidence="2">
    <location>
        <begin position="22"/>
        <end position="313"/>
    </location>
</feature>
<dbReference type="EMBL" id="CP014796">
    <property type="protein sequence ID" value="APX24235.1"/>
    <property type="molecule type" value="Genomic_DNA"/>
</dbReference>
<dbReference type="AlphaFoldDB" id="A0A1U7D842"/>
<keyword evidence="2" id="KW-0732">Signal</keyword>
<feature type="signal peptide" evidence="2">
    <location>
        <begin position="1"/>
        <end position="21"/>
    </location>
</feature>
<dbReference type="OrthoDB" id="964913at2"/>
<dbReference type="InterPro" id="IPR003646">
    <property type="entry name" value="SH3-like_bac-type"/>
</dbReference>
<dbReference type="STRING" id="1229727.Ga0080559_TMP3439"/>
<dbReference type="Proteomes" id="UP000186559">
    <property type="component" value="Chromosome"/>
</dbReference>
<evidence type="ECO:0000313" key="4">
    <source>
        <dbReference type="EMBL" id="APX24235.1"/>
    </source>
</evidence>
<keyword evidence="5" id="KW-1185">Reference proteome</keyword>
<evidence type="ECO:0000256" key="2">
    <source>
        <dbReference type="SAM" id="SignalP"/>
    </source>
</evidence>
<feature type="domain" description="SH3b" evidence="3">
    <location>
        <begin position="141"/>
        <end position="195"/>
    </location>
</feature>
<evidence type="ECO:0000256" key="1">
    <source>
        <dbReference type="SAM" id="MobiDB-lite"/>
    </source>
</evidence>
<proteinExistence type="predicted"/>
<accession>A0A1U7D842</accession>
<protein>
    <submittedName>
        <fullName evidence="4">SH3 domain-containing protein</fullName>
    </submittedName>
</protein>
<dbReference type="KEGG" id="tpro:Ga0080559_TMP3439"/>
<feature type="region of interest" description="Disordered" evidence="1">
    <location>
        <begin position="101"/>
        <end position="120"/>
    </location>
</feature>
<organism evidence="4 5">
    <name type="scientific">Salipiger profundus</name>
    <dbReference type="NCBI Taxonomy" id="1229727"/>
    <lineage>
        <taxon>Bacteria</taxon>
        <taxon>Pseudomonadati</taxon>
        <taxon>Pseudomonadota</taxon>
        <taxon>Alphaproteobacteria</taxon>
        <taxon>Rhodobacterales</taxon>
        <taxon>Roseobacteraceae</taxon>
        <taxon>Salipiger</taxon>
    </lineage>
</organism>
<evidence type="ECO:0000259" key="3">
    <source>
        <dbReference type="Pfam" id="PF08239"/>
    </source>
</evidence>
<name>A0A1U7D842_9RHOB</name>
<evidence type="ECO:0000313" key="5">
    <source>
        <dbReference type="Proteomes" id="UP000186559"/>
    </source>
</evidence>
<reference evidence="4 5" key="1">
    <citation type="submission" date="2016-03" db="EMBL/GenBank/DDBJ databases">
        <title>Deep-sea bacteria in the southern Pacific.</title>
        <authorList>
            <person name="Tang K."/>
        </authorList>
    </citation>
    <scope>NUCLEOTIDE SEQUENCE [LARGE SCALE GENOMIC DNA]</scope>
    <source>
        <strain evidence="4 5">JLT2016</strain>
    </source>
</reference>
<gene>
    <name evidence="4" type="ORF">Ga0080559_TMP3439</name>
</gene>